<dbReference type="InterPro" id="IPR052184">
    <property type="entry name" value="SDR_enzymes"/>
</dbReference>
<dbReference type="PRINTS" id="PR00081">
    <property type="entry name" value="GDHRDH"/>
</dbReference>
<comment type="caution">
    <text evidence="1">The sequence shown here is derived from an EMBL/GenBank/DDBJ whole genome shotgun (WGS) entry which is preliminary data.</text>
</comment>
<evidence type="ECO:0000313" key="2">
    <source>
        <dbReference type="Proteomes" id="UP000766486"/>
    </source>
</evidence>
<dbReference type="InterPro" id="IPR036291">
    <property type="entry name" value="NAD(P)-bd_dom_sf"/>
</dbReference>
<dbReference type="Gene3D" id="3.40.50.720">
    <property type="entry name" value="NAD(P)-binding Rossmann-like Domain"/>
    <property type="match status" value="1"/>
</dbReference>
<evidence type="ECO:0000313" key="1">
    <source>
        <dbReference type="EMBL" id="VUC30101.1"/>
    </source>
</evidence>
<dbReference type="SUPFAM" id="SSF51735">
    <property type="entry name" value="NAD(P)-binding Rossmann-fold domains"/>
    <property type="match status" value="1"/>
</dbReference>
<dbReference type="InterPro" id="IPR002347">
    <property type="entry name" value="SDR_fam"/>
</dbReference>
<dbReference type="EMBL" id="CABFNS010000814">
    <property type="protein sequence ID" value="VUC30101.1"/>
    <property type="molecule type" value="Genomic_DNA"/>
</dbReference>
<keyword evidence="2" id="KW-1185">Reference proteome</keyword>
<gene>
    <name evidence="1" type="ORF">CLO192961_LOCUS278432</name>
</gene>
<dbReference type="PANTHER" id="PTHR45458">
    <property type="entry name" value="SHORT-CHAIN DEHYDROGENASE/REDUCTASE SDR"/>
    <property type="match status" value="1"/>
</dbReference>
<dbReference type="PANTHER" id="PTHR45458:SF3">
    <property type="entry name" value="CHAIN DEHYDROGENASE (ATSC), PUTATIVE-RELATED"/>
    <property type="match status" value="1"/>
</dbReference>
<dbReference type="Proteomes" id="UP000766486">
    <property type="component" value="Unassembled WGS sequence"/>
</dbReference>
<sequence>MPSYVVVGASRGLGYAFLKVLATDPSNVVIGLVRDDAAVQQRLDKDGLSSSVRLFKADVTNIEELKAAYTSIEATVGAVDHLICNAGYKTTATLLRNLAEYPNDLDYLTTELTKSFQVNVIGVINTINVFMPLVQRSSIKKIIALTSAMGDCAFINETGIDGGIPYAVSKGGLNVLVAKYNAAYKGQGVLIMGICAGSVNTAEGQMPSFSESDMDKFREMGGKLQAYSPRFAGPVPPEDGARQLLKVMDASSIENGNGGKCVSYFGSTSRWL</sequence>
<name>A0ABY6UHJ2_BIOOC</name>
<reference evidence="1 2" key="1">
    <citation type="submission" date="2019-06" db="EMBL/GenBank/DDBJ databases">
        <authorList>
            <person name="Broberg M."/>
        </authorList>
    </citation>
    <scope>NUCLEOTIDE SEQUENCE [LARGE SCALE GENOMIC DNA]</scope>
</reference>
<dbReference type="Pfam" id="PF00106">
    <property type="entry name" value="adh_short"/>
    <property type="match status" value="1"/>
</dbReference>
<accession>A0ABY6UHJ2</accession>
<protein>
    <recommendedName>
        <fullName evidence="3">NAD(P)-binding protein</fullName>
    </recommendedName>
</protein>
<proteinExistence type="predicted"/>
<organism evidence="1 2">
    <name type="scientific">Bionectria ochroleuca</name>
    <name type="common">Gliocladium roseum</name>
    <dbReference type="NCBI Taxonomy" id="29856"/>
    <lineage>
        <taxon>Eukaryota</taxon>
        <taxon>Fungi</taxon>
        <taxon>Dikarya</taxon>
        <taxon>Ascomycota</taxon>
        <taxon>Pezizomycotina</taxon>
        <taxon>Sordariomycetes</taxon>
        <taxon>Hypocreomycetidae</taxon>
        <taxon>Hypocreales</taxon>
        <taxon>Bionectriaceae</taxon>
        <taxon>Clonostachys</taxon>
    </lineage>
</organism>
<evidence type="ECO:0008006" key="3">
    <source>
        <dbReference type="Google" id="ProtNLM"/>
    </source>
</evidence>